<dbReference type="AlphaFoldDB" id="A0A4Y7TQ19"/>
<comment type="caution">
    <text evidence="2">The sequence shown here is derived from an EMBL/GenBank/DDBJ whole genome shotgun (WGS) entry which is preliminary data.</text>
</comment>
<feature type="compositionally biased region" description="Basic and acidic residues" evidence="1">
    <location>
        <begin position="157"/>
        <end position="207"/>
    </location>
</feature>
<protein>
    <recommendedName>
        <fullName evidence="4">rRNA-processing protein FYV7</fullName>
    </recommendedName>
</protein>
<evidence type="ECO:0008006" key="4">
    <source>
        <dbReference type="Google" id="ProtNLM"/>
    </source>
</evidence>
<gene>
    <name evidence="2" type="ORF">FA13DRAFT_1240102</name>
</gene>
<feature type="region of interest" description="Disordered" evidence="1">
    <location>
        <begin position="1"/>
        <end position="245"/>
    </location>
</feature>
<evidence type="ECO:0000313" key="3">
    <source>
        <dbReference type="Proteomes" id="UP000298030"/>
    </source>
</evidence>
<sequence length="264" mass="30066">MSVQEQQQKRKRKQPPTFQHLHPSQAKKLKKAWIEKAQIKSKWSREKRKLQDEGVIPVAKKPWEIPGEQQETQGSEDNEPSVSRPQETPSENSEVESEAEERPVKRSKFPAPQKGKLAPHLRRNDPSSSRSVPRQPRPEKSTPKSSWQNEIQNAPSHTKDLKGKSKAHYSRDNADESDEEREKSLRDLKREAYDKKNLHNFRADPLHKQSGRGRFSTGRGRGGGGGGSGRGGHGGREPRGQPNMKMRMDYMLEKIKKDYAAPST</sequence>
<feature type="compositionally biased region" description="Gly residues" evidence="1">
    <location>
        <begin position="219"/>
        <end position="232"/>
    </location>
</feature>
<organism evidence="2 3">
    <name type="scientific">Coprinellus micaceus</name>
    <name type="common">Glistening ink-cap mushroom</name>
    <name type="synonym">Coprinus micaceus</name>
    <dbReference type="NCBI Taxonomy" id="71717"/>
    <lineage>
        <taxon>Eukaryota</taxon>
        <taxon>Fungi</taxon>
        <taxon>Dikarya</taxon>
        <taxon>Basidiomycota</taxon>
        <taxon>Agaricomycotina</taxon>
        <taxon>Agaricomycetes</taxon>
        <taxon>Agaricomycetidae</taxon>
        <taxon>Agaricales</taxon>
        <taxon>Agaricineae</taxon>
        <taxon>Psathyrellaceae</taxon>
        <taxon>Coprinellus</taxon>
    </lineage>
</organism>
<dbReference type="OrthoDB" id="3365439at2759"/>
<name>A0A4Y7TQ19_COPMI</name>
<proteinExistence type="predicted"/>
<dbReference type="Proteomes" id="UP000298030">
    <property type="component" value="Unassembled WGS sequence"/>
</dbReference>
<evidence type="ECO:0000313" key="2">
    <source>
        <dbReference type="EMBL" id="TEB36246.1"/>
    </source>
</evidence>
<feature type="compositionally biased region" description="Polar residues" evidence="1">
    <location>
        <begin position="80"/>
        <end position="89"/>
    </location>
</feature>
<reference evidence="2 3" key="1">
    <citation type="journal article" date="2019" name="Nat. Ecol. Evol.">
        <title>Megaphylogeny resolves global patterns of mushroom evolution.</title>
        <authorList>
            <person name="Varga T."/>
            <person name="Krizsan K."/>
            <person name="Foldi C."/>
            <person name="Dima B."/>
            <person name="Sanchez-Garcia M."/>
            <person name="Sanchez-Ramirez S."/>
            <person name="Szollosi G.J."/>
            <person name="Szarkandi J.G."/>
            <person name="Papp V."/>
            <person name="Albert L."/>
            <person name="Andreopoulos W."/>
            <person name="Angelini C."/>
            <person name="Antonin V."/>
            <person name="Barry K.W."/>
            <person name="Bougher N.L."/>
            <person name="Buchanan P."/>
            <person name="Buyck B."/>
            <person name="Bense V."/>
            <person name="Catcheside P."/>
            <person name="Chovatia M."/>
            <person name="Cooper J."/>
            <person name="Damon W."/>
            <person name="Desjardin D."/>
            <person name="Finy P."/>
            <person name="Geml J."/>
            <person name="Haridas S."/>
            <person name="Hughes K."/>
            <person name="Justo A."/>
            <person name="Karasinski D."/>
            <person name="Kautmanova I."/>
            <person name="Kiss B."/>
            <person name="Kocsube S."/>
            <person name="Kotiranta H."/>
            <person name="LaButti K.M."/>
            <person name="Lechner B.E."/>
            <person name="Liimatainen K."/>
            <person name="Lipzen A."/>
            <person name="Lukacs Z."/>
            <person name="Mihaltcheva S."/>
            <person name="Morgado L.N."/>
            <person name="Niskanen T."/>
            <person name="Noordeloos M.E."/>
            <person name="Ohm R.A."/>
            <person name="Ortiz-Santana B."/>
            <person name="Ovrebo C."/>
            <person name="Racz N."/>
            <person name="Riley R."/>
            <person name="Savchenko A."/>
            <person name="Shiryaev A."/>
            <person name="Soop K."/>
            <person name="Spirin V."/>
            <person name="Szebenyi C."/>
            <person name="Tomsovsky M."/>
            <person name="Tulloss R.E."/>
            <person name="Uehling J."/>
            <person name="Grigoriev I.V."/>
            <person name="Vagvolgyi C."/>
            <person name="Papp T."/>
            <person name="Martin F.M."/>
            <person name="Miettinen O."/>
            <person name="Hibbett D.S."/>
            <person name="Nagy L.G."/>
        </authorList>
    </citation>
    <scope>NUCLEOTIDE SEQUENCE [LARGE SCALE GENOMIC DNA]</scope>
    <source>
        <strain evidence="2 3">FP101781</strain>
    </source>
</reference>
<accession>A0A4Y7TQ19</accession>
<dbReference type="EMBL" id="QPFP01000006">
    <property type="protein sequence ID" value="TEB36246.1"/>
    <property type="molecule type" value="Genomic_DNA"/>
</dbReference>
<feature type="compositionally biased region" description="Polar residues" evidence="1">
    <location>
        <begin position="143"/>
        <end position="156"/>
    </location>
</feature>
<keyword evidence="3" id="KW-1185">Reference proteome</keyword>
<evidence type="ECO:0000256" key="1">
    <source>
        <dbReference type="SAM" id="MobiDB-lite"/>
    </source>
</evidence>